<keyword evidence="2" id="KW-1185">Reference proteome</keyword>
<reference evidence="2" key="1">
    <citation type="journal article" date="2019" name="Int. J. Syst. Evol. Microbiol.">
        <title>The Global Catalogue of Microorganisms (GCM) 10K type strain sequencing project: providing services to taxonomists for standard genome sequencing and annotation.</title>
        <authorList>
            <consortium name="The Broad Institute Genomics Platform"/>
            <consortium name="The Broad Institute Genome Sequencing Center for Infectious Disease"/>
            <person name="Wu L."/>
            <person name="Ma J."/>
        </authorList>
    </citation>
    <scope>NUCLEOTIDE SEQUENCE [LARGE SCALE GENOMIC DNA]</scope>
    <source>
        <strain evidence="2">CAIM 431</strain>
    </source>
</reference>
<dbReference type="SUPFAM" id="SSF56784">
    <property type="entry name" value="HAD-like"/>
    <property type="match status" value="1"/>
</dbReference>
<dbReference type="PROSITE" id="PS01229">
    <property type="entry name" value="COF_2"/>
    <property type="match status" value="1"/>
</dbReference>
<dbReference type="GO" id="GO:0016787">
    <property type="term" value="F:hydrolase activity"/>
    <property type="evidence" value="ECO:0007669"/>
    <property type="project" value="UniProtKB-KW"/>
</dbReference>
<organism evidence="1 2">
    <name type="scientific">Luteococcus peritonei</name>
    <dbReference type="NCBI Taxonomy" id="88874"/>
    <lineage>
        <taxon>Bacteria</taxon>
        <taxon>Bacillati</taxon>
        <taxon>Actinomycetota</taxon>
        <taxon>Actinomycetes</taxon>
        <taxon>Propionibacteriales</taxon>
        <taxon>Propionibacteriaceae</taxon>
        <taxon>Luteococcus</taxon>
    </lineage>
</organism>
<dbReference type="Proteomes" id="UP001597326">
    <property type="component" value="Unassembled WGS sequence"/>
</dbReference>
<accession>A0ABW4RUQ4</accession>
<dbReference type="EMBL" id="JBHUFZ010000016">
    <property type="protein sequence ID" value="MFD1890016.1"/>
    <property type="molecule type" value="Genomic_DNA"/>
</dbReference>
<dbReference type="Gene3D" id="3.30.1240.10">
    <property type="match status" value="1"/>
</dbReference>
<dbReference type="NCBIfam" id="TIGR01484">
    <property type="entry name" value="HAD-SF-IIB"/>
    <property type="match status" value="1"/>
</dbReference>
<dbReference type="PANTHER" id="PTHR10000:SF8">
    <property type="entry name" value="HAD SUPERFAMILY HYDROLASE-LIKE, TYPE 3"/>
    <property type="match status" value="1"/>
</dbReference>
<dbReference type="InterPro" id="IPR023214">
    <property type="entry name" value="HAD_sf"/>
</dbReference>
<dbReference type="RefSeq" id="WP_343872968.1">
    <property type="nucleotide sequence ID" value="NZ_BAAAIX010000013.1"/>
</dbReference>
<proteinExistence type="predicted"/>
<protein>
    <submittedName>
        <fullName evidence="1">HAD family hydrolase</fullName>
        <ecNumber evidence="1">3.1.3.-</ecNumber>
    </submittedName>
</protein>
<evidence type="ECO:0000313" key="1">
    <source>
        <dbReference type="EMBL" id="MFD1890016.1"/>
    </source>
</evidence>
<comment type="caution">
    <text evidence="1">The sequence shown here is derived from an EMBL/GenBank/DDBJ whole genome shotgun (WGS) entry which is preliminary data.</text>
</comment>
<dbReference type="Pfam" id="PF08282">
    <property type="entry name" value="Hydrolase_3"/>
    <property type="match status" value="1"/>
</dbReference>
<name>A0ABW4RUQ4_9ACTN</name>
<dbReference type="EC" id="3.1.3.-" evidence="1"/>
<keyword evidence="1" id="KW-0378">Hydrolase</keyword>
<dbReference type="PANTHER" id="PTHR10000">
    <property type="entry name" value="PHOSPHOSERINE PHOSPHATASE"/>
    <property type="match status" value="1"/>
</dbReference>
<evidence type="ECO:0000313" key="2">
    <source>
        <dbReference type="Proteomes" id="UP001597326"/>
    </source>
</evidence>
<dbReference type="InterPro" id="IPR036412">
    <property type="entry name" value="HAD-like_sf"/>
</dbReference>
<gene>
    <name evidence="1" type="ORF">ACFSCS_07435</name>
</gene>
<dbReference type="InterPro" id="IPR006379">
    <property type="entry name" value="HAD-SF_hydro_IIB"/>
</dbReference>
<sequence>MTGPLRLVATDLDGTLLRSDRTVNAWTRSVLDACRARDVLVVPVTARQPVSLRPIAEQCGMDETAEHGWALCSNGALGINLVSGEVLFERLLAVDVATTLAEALAVDLPEVRFVAVRDRGDAFVAQEGYAAMASFTDHHRDPASMGAAALSEVLAEPNLKLVLRHPQLAPAELLARVQALGLEGVEPTVSGADFVEVSAAGVTKATGLALLCEGLGIQADQVAAFGDAHNDIAMLRWAGTSYAMDHADDEVKAAATGVAGDHDDDGVARTLMDLMRSGRI</sequence>
<dbReference type="Gene3D" id="3.40.50.1000">
    <property type="entry name" value="HAD superfamily/HAD-like"/>
    <property type="match status" value="1"/>
</dbReference>